<evidence type="ECO:0000313" key="3">
    <source>
        <dbReference type="Proteomes" id="UP000067626"/>
    </source>
</evidence>
<name>A0A0K1EFG5_CHOCO</name>
<dbReference type="KEGG" id="ccro:CMC5_035890"/>
<keyword evidence="3" id="KW-1185">Reference proteome</keyword>
<dbReference type="AlphaFoldDB" id="A0A0K1EFG5"/>
<organism evidence="2 3">
    <name type="scientific">Chondromyces crocatus</name>
    <dbReference type="NCBI Taxonomy" id="52"/>
    <lineage>
        <taxon>Bacteria</taxon>
        <taxon>Pseudomonadati</taxon>
        <taxon>Myxococcota</taxon>
        <taxon>Polyangia</taxon>
        <taxon>Polyangiales</taxon>
        <taxon>Polyangiaceae</taxon>
        <taxon>Chondromyces</taxon>
    </lineage>
</organism>
<dbReference type="STRING" id="52.CMC5_035890"/>
<evidence type="ECO:0000256" key="1">
    <source>
        <dbReference type="SAM" id="MobiDB-lite"/>
    </source>
</evidence>
<dbReference type="EMBL" id="CP012159">
    <property type="protein sequence ID" value="AKT39442.1"/>
    <property type="molecule type" value="Genomic_DNA"/>
</dbReference>
<proteinExistence type="predicted"/>
<gene>
    <name evidence="2" type="ORF">CMC5_035890</name>
</gene>
<dbReference type="PROSITE" id="PS51257">
    <property type="entry name" value="PROKAR_LIPOPROTEIN"/>
    <property type="match status" value="1"/>
</dbReference>
<sequence length="381" mass="39152">MQIGMRGRFAGAVVVASLLGLLAGCDDKKKPETPAAESGTEEDAGLPVNAGRLGAALASAATVGGPAPTANAAAGQGPPENGIFAPGAAEAALPKSTPFKIEMLGEGSEPRVSLAPKHDAKAEQKSSVILSLRMGGGQGLPALDFGLSFKADKPKKDAAPAEAPSGTAMRAKLTSVVPASMSPGGLPKELVDAFSNLKGSEIHYQLAANNAVSELSIELSKGAEQGLRPILDSLAEVIGLLTPALPDKPVGVGAMWMVTDRFVWPGAKIPVLRYRVFKIEKIEPNGAVSFSVDTRQYAEEALAKLPDGATERPTTLDGFESSGKGSLVWSPTGFAPSQGEIRQKLGAQFLPPNAPPGSTQRAVLQSELIGRFQVPGAPATP</sequence>
<accession>A0A0K1EFG5</accession>
<protein>
    <submittedName>
        <fullName evidence="2">Uncharacterized protein</fullName>
    </submittedName>
</protein>
<evidence type="ECO:0000313" key="2">
    <source>
        <dbReference type="EMBL" id="AKT39442.1"/>
    </source>
</evidence>
<feature type="region of interest" description="Disordered" evidence="1">
    <location>
        <begin position="26"/>
        <end position="47"/>
    </location>
</feature>
<reference evidence="2 3" key="1">
    <citation type="submission" date="2015-07" db="EMBL/GenBank/DDBJ databases">
        <title>Genome analysis of myxobacterium Chondromyces crocatus Cm c5 reveals a high potential for natural compound synthesis and the genetic basis for the loss of fruiting body formation.</title>
        <authorList>
            <person name="Zaburannyi N."/>
            <person name="Bunk B."/>
            <person name="Maier J."/>
            <person name="Overmann J."/>
            <person name="Mueller R."/>
        </authorList>
    </citation>
    <scope>NUCLEOTIDE SEQUENCE [LARGE SCALE GENOMIC DNA]</scope>
    <source>
        <strain evidence="2 3">Cm c5</strain>
    </source>
</reference>
<dbReference type="Proteomes" id="UP000067626">
    <property type="component" value="Chromosome"/>
</dbReference>